<sequence length="194" mass="22316">MKCHDVQRMISGFIEEKLTDEQLEGFLEHIENCQDCYDELEVYYMITIGLMQLDEDHTGTMDLKKNLKDFISEQNKELYMRKRLAARRHFAKRAGIVIMAVILAFCSHTLLFSEQEIHTLNDFKDAAAVSLYAFWFGEDAVTEDMGDISETSDVSSGRLYFEQHYPVILPAGFSVEQRGLPDGGNMIEKELIVK</sequence>
<reference evidence="3 4" key="1">
    <citation type="submission" date="2024-03" db="EMBL/GenBank/DDBJ databases">
        <title>Human intestinal bacterial collection.</title>
        <authorList>
            <person name="Pauvert C."/>
            <person name="Hitch T.C.A."/>
            <person name="Clavel T."/>
        </authorList>
    </citation>
    <scope>NUCLEOTIDE SEQUENCE [LARGE SCALE GENOMIC DNA]</scope>
    <source>
        <strain evidence="3 4">CLA-AA-H190</strain>
    </source>
</reference>
<proteinExistence type="predicted"/>
<keyword evidence="1" id="KW-0812">Transmembrane</keyword>
<gene>
    <name evidence="3" type="ORF">WMO25_00220</name>
</gene>
<dbReference type="RefSeq" id="WP_147322559.1">
    <property type="nucleotide sequence ID" value="NZ_JBBMEK010000002.1"/>
</dbReference>
<dbReference type="Proteomes" id="UP001469749">
    <property type="component" value="Unassembled WGS sequence"/>
</dbReference>
<keyword evidence="4" id="KW-1185">Reference proteome</keyword>
<accession>A0ABV1AZI8</accession>
<feature type="transmembrane region" description="Helical" evidence="1">
    <location>
        <begin position="90"/>
        <end position="111"/>
    </location>
</feature>
<protein>
    <submittedName>
        <fullName evidence="3">Zf-HC2 domain-containing protein</fullName>
    </submittedName>
</protein>
<dbReference type="InterPro" id="IPR027383">
    <property type="entry name" value="Znf_put"/>
</dbReference>
<evidence type="ECO:0000313" key="3">
    <source>
        <dbReference type="EMBL" id="MEQ2363519.1"/>
    </source>
</evidence>
<organism evidence="3 4">
    <name type="scientific">Coprococcus intestinihominis</name>
    <dbReference type="NCBI Taxonomy" id="3133154"/>
    <lineage>
        <taxon>Bacteria</taxon>
        <taxon>Bacillati</taxon>
        <taxon>Bacillota</taxon>
        <taxon>Clostridia</taxon>
        <taxon>Lachnospirales</taxon>
        <taxon>Lachnospiraceae</taxon>
        <taxon>Coprococcus</taxon>
    </lineage>
</organism>
<keyword evidence="1" id="KW-1133">Transmembrane helix</keyword>
<name>A0ABV1AZI8_9FIRM</name>
<keyword evidence="1" id="KW-0472">Membrane</keyword>
<dbReference type="Pfam" id="PF13490">
    <property type="entry name" value="zf-HC2"/>
    <property type="match status" value="1"/>
</dbReference>
<comment type="caution">
    <text evidence="3">The sequence shown here is derived from an EMBL/GenBank/DDBJ whole genome shotgun (WGS) entry which is preliminary data.</text>
</comment>
<feature type="domain" description="Putative zinc-finger" evidence="2">
    <location>
        <begin position="3"/>
        <end position="36"/>
    </location>
</feature>
<evidence type="ECO:0000259" key="2">
    <source>
        <dbReference type="Pfam" id="PF13490"/>
    </source>
</evidence>
<evidence type="ECO:0000313" key="4">
    <source>
        <dbReference type="Proteomes" id="UP001469749"/>
    </source>
</evidence>
<dbReference type="EMBL" id="JBBMEK010000002">
    <property type="protein sequence ID" value="MEQ2363519.1"/>
    <property type="molecule type" value="Genomic_DNA"/>
</dbReference>
<evidence type="ECO:0000256" key="1">
    <source>
        <dbReference type="SAM" id="Phobius"/>
    </source>
</evidence>